<evidence type="ECO:0000313" key="3">
    <source>
        <dbReference type="Proteomes" id="UP000319663"/>
    </source>
</evidence>
<keyword evidence="3" id="KW-1185">Reference proteome</keyword>
<evidence type="ECO:0000256" key="1">
    <source>
        <dbReference type="SAM" id="SignalP"/>
    </source>
</evidence>
<dbReference type="Proteomes" id="UP000319663">
    <property type="component" value="Unassembled WGS sequence"/>
</dbReference>
<dbReference type="EMBL" id="VIFY01000001">
    <property type="protein sequence ID" value="TQB77474.1"/>
    <property type="molecule type" value="Genomic_DNA"/>
</dbReference>
<name>A0A507R6I1_MONPU</name>
<feature type="signal peptide" evidence="1">
    <location>
        <begin position="1"/>
        <end position="23"/>
    </location>
</feature>
<comment type="caution">
    <text evidence="2">The sequence shown here is derived from an EMBL/GenBank/DDBJ whole genome shotgun (WGS) entry which is preliminary data.</text>
</comment>
<protein>
    <recommendedName>
        <fullName evidence="4">DUF4185 domain-containing protein</fullName>
    </recommendedName>
</protein>
<dbReference type="OrthoDB" id="2583188at2759"/>
<dbReference type="AlphaFoldDB" id="A0A507R6I1"/>
<accession>A0A507R6I1</accession>
<reference evidence="2 3" key="1">
    <citation type="submission" date="2019-06" db="EMBL/GenBank/DDBJ databases">
        <title>Wine fermentation using esterase from Monascus purpureus.</title>
        <authorList>
            <person name="Geng C."/>
            <person name="Zhang Y."/>
        </authorList>
    </citation>
    <scope>NUCLEOTIDE SEQUENCE [LARGE SCALE GENOMIC DNA]</scope>
    <source>
        <strain evidence="2">HQ1</strain>
    </source>
</reference>
<gene>
    <name evidence="2" type="ORF">MPDQ_000014</name>
</gene>
<sequence>MFLSSAVILSALALALDAPRVLADDFKPSVLGTPQVLGLVADPHINRDSCGSARFGSRELWACRDSQPYDAEGHPTFPLYQSSASWTDFDLDGKPKIQAINGSQTGLLCYGNNYEEPFYPVPENECHENSIGACPDQKSRSAIWPDSPPLVTSADLATGVIQAYTWITQSAIDFHQHALVVDPPTTLYSVYYDPAESGTAAGLPNVTIVQENFWTSDQLPYGSYGGVVADGIAYLYGQNNARSVGLARVPADQVTNKTAYEFYVNGDWTSTVPGVNDTGVNILNVSAGGQGTYYYSSIWKRFVWIGQACDDIGANFYITTSESPEGPWAKPSHFYTGSSDDSSISYTLQAHPGLLRSLDENAIYLTWTTANSTGYYMPLVYVQWQ</sequence>
<evidence type="ECO:0000313" key="2">
    <source>
        <dbReference type="EMBL" id="TQB77474.1"/>
    </source>
</evidence>
<organism evidence="2 3">
    <name type="scientific">Monascus purpureus</name>
    <name type="common">Red mold</name>
    <name type="synonym">Monascus anka</name>
    <dbReference type="NCBI Taxonomy" id="5098"/>
    <lineage>
        <taxon>Eukaryota</taxon>
        <taxon>Fungi</taxon>
        <taxon>Dikarya</taxon>
        <taxon>Ascomycota</taxon>
        <taxon>Pezizomycotina</taxon>
        <taxon>Eurotiomycetes</taxon>
        <taxon>Eurotiomycetidae</taxon>
        <taxon>Eurotiales</taxon>
        <taxon>Aspergillaceae</taxon>
        <taxon>Monascus</taxon>
    </lineage>
</organism>
<feature type="chain" id="PRO_5021412042" description="DUF4185 domain-containing protein" evidence="1">
    <location>
        <begin position="24"/>
        <end position="385"/>
    </location>
</feature>
<evidence type="ECO:0008006" key="4">
    <source>
        <dbReference type="Google" id="ProtNLM"/>
    </source>
</evidence>
<keyword evidence="1" id="KW-0732">Signal</keyword>
<proteinExistence type="predicted"/>